<reference evidence="10" key="1">
    <citation type="submission" date="2023-05" db="EMBL/GenBank/DDBJ databases">
        <title>Streptantibioticus silvisoli sp. nov., acidotolerant actinomycetes 1 from pine litter.</title>
        <authorList>
            <person name="Swiecimska M."/>
            <person name="Golinska P."/>
            <person name="Sangal V."/>
            <person name="Wachnowicz B."/>
            <person name="Goodfellow M."/>
        </authorList>
    </citation>
    <scope>NUCLEOTIDE SEQUENCE</scope>
    <source>
        <strain evidence="10">SL13</strain>
    </source>
</reference>
<keyword evidence="8" id="KW-1133">Transmembrane helix</keyword>
<dbReference type="Gene3D" id="2.40.50.910">
    <property type="entry name" value="Type VII secretion system EccB, repeat 3 domain"/>
    <property type="match status" value="1"/>
</dbReference>
<evidence type="ECO:0000256" key="8">
    <source>
        <dbReference type="ARBA" id="ARBA00022989"/>
    </source>
</evidence>
<keyword evidence="4" id="KW-0812">Transmembrane</keyword>
<evidence type="ECO:0000256" key="5">
    <source>
        <dbReference type="ARBA" id="ARBA00022741"/>
    </source>
</evidence>
<evidence type="ECO:0000256" key="7">
    <source>
        <dbReference type="ARBA" id="ARBA00022840"/>
    </source>
</evidence>
<dbReference type="PANTHER" id="PTHR40765:SF2">
    <property type="entry name" value="ESX-2 SECRETION SYSTEM ATPASE ECCB2"/>
    <property type="match status" value="1"/>
</dbReference>
<evidence type="ECO:0000256" key="2">
    <source>
        <dbReference type="ARBA" id="ARBA00008149"/>
    </source>
</evidence>
<dbReference type="GO" id="GO:0005576">
    <property type="term" value="C:extracellular region"/>
    <property type="evidence" value="ECO:0007669"/>
    <property type="project" value="TreeGrafter"/>
</dbReference>
<dbReference type="GO" id="GO:0005524">
    <property type="term" value="F:ATP binding"/>
    <property type="evidence" value="ECO:0007669"/>
    <property type="project" value="UniProtKB-KW"/>
</dbReference>
<dbReference type="Gene3D" id="3.30.2390.20">
    <property type="entry name" value="Type VII secretion system EccB, repeat 1 domain"/>
    <property type="match status" value="1"/>
</dbReference>
<proteinExistence type="inferred from homology"/>
<evidence type="ECO:0000256" key="1">
    <source>
        <dbReference type="ARBA" id="ARBA00004162"/>
    </source>
</evidence>
<dbReference type="InterPro" id="IPR044857">
    <property type="entry name" value="T7SS_EccB_R1"/>
</dbReference>
<evidence type="ECO:0000256" key="9">
    <source>
        <dbReference type="ARBA" id="ARBA00023136"/>
    </source>
</evidence>
<name>A0AA90HDH1_9ACTN</name>
<organism evidence="10">
    <name type="scientific">Streptantibioticus silvisoli</name>
    <dbReference type="NCBI Taxonomy" id="2705255"/>
    <lineage>
        <taxon>Bacteria</taxon>
        <taxon>Bacillati</taxon>
        <taxon>Actinomycetota</taxon>
        <taxon>Actinomycetes</taxon>
        <taxon>Kitasatosporales</taxon>
        <taxon>Streptomycetaceae</taxon>
        <taxon>Streptantibioticus</taxon>
    </lineage>
</organism>
<evidence type="ECO:0000256" key="6">
    <source>
        <dbReference type="ARBA" id="ARBA00022801"/>
    </source>
</evidence>
<keyword evidence="9" id="KW-0472">Membrane</keyword>
<dbReference type="InterPro" id="IPR007795">
    <property type="entry name" value="T7SS_EccB"/>
</dbReference>
<sequence length="497" mass="51813">MASRRDQLNAYTFARKRMVAAFLQPSASGSEEGAPRPLRAIVPSIAVAALLLAGFGGWGLIKPSSPPGWNVPYAKVLVGSESTTRYVVTGTTKHPELHPVLNLASAKLLLDPTKFGVLKVDESVLDNGTIPHGPTLGIPYAPDRMPDAGDAGTAKLWSVCEQPGRAADPDKAAFVLAARDAWRVDGTGRLSGDQALYVQGPAPARTRYLVDPRGTAFPLEGGTTPGAPGTADEKGLLERAIFGDGAQPQQVTADWLRTLNQGTPLAFPDIPGFGDPAGLSALGSRDNRIGMVIEAPSGTTVQKYVVLRNKVERISALVAQLLLLSPDAPALYGRGTPQAQPVDSQKFNPDPAAFTGGGPDWPSRMPHQANGVKDSTVCSVYRGTMKGSRAGLSVWTGTRYPATVVNGGATAYVTPGSGLLYRQVTGTTTSSGALYLVTDTGLRYNVPGTSGDTDVAGAQVLLGYGSVTPVPVPQVWSAFLPTGPQLDPKAAAQQQGS</sequence>
<comment type="similarity">
    <text evidence="2">Belongs to the EccB family.</text>
</comment>
<gene>
    <name evidence="10" type="primary">eccB</name>
    <name evidence="10" type="ORF">POF50_026700</name>
</gene>
<keyword evidence="6" id="KW-0378">Hydrolase</keyword>
<evidence type="ECO:0000256" key="3">
    <source>
        <dbReference type="ARBA" id="ARBA00022475"/>
    </source>
</evidence>
<dbReference type="RefSeq" id="WP_271315625.1">
    <property type="nucleotide sequence ID" value="NZ_JABXJJ020000038.1"/>
</dbReference>
<dbReference type="PANTHER" id="PTHR40765">
    <property type="entry name" value="ESX-2 SECRETION SYSTEM ATPASE ECCB2"/>
    <property type="match status" value="1"/>
</dbReference>
<dbReference type="NCBIfam" id="TIGR03919">
    <property type="entry name" value="T7SS_EccB"/>
    <property type="match status" value="1"/>
</dbReference>
<keyword evidence="3" id="KW-1003">Cell membrane</keyword>
<dbReference type="GO" id="GO:0005886">
    <property type="term" value="C:plasma membrane"/>
    <property type="evidence" value="ECO:0007669"/>
    <property type="project" value="UniProtKB-SubCell"/>
</dbReference>
<keyword evidence="5" id="KW-0547">Nucleotide-binding</keyword>
<protein>
    <submittedName>
        <fullName evidence="10">Type VII secretion protein EccB</fullName>
    </submittedName>
</protein>
<evidence type="ECO:0000313" key="10">
    <source>
        <dbReference type="EMBL" id="MDI5972892.1"/>
    </source>
</evidence>
<comment type="subcellular location">
    <subcellularLocation>
        <location evidence="1">Cell membrane</location>
        <topology evidence="1">Single-pass membrane protein</topology>
    </subcellularLocation>
</comment>
<dbReference type="InterPro" id="IPR042485">
    <property type="entry name" value="T7SS_EccB_R3"/>
</dbReference>
<keyword evidence="7" id="KW-0067">ATP-binding</keyword>
<dbReference type="GO" id="GO:0016787">
    <property type="term" value="F:hydrolase activity"/>
    <property type="evidence" value="ECO:0007669"/>
    <property type="project" value="UniProtKB-KW"/>
</dbReference>
<dbReference type="EMBL" id="JABXJJ020000038">
    <property type="protein sequence ID" value="MDI5972892.1"/>
    <property type="molecule type" value="Genomic_DNA"/>
</dbReference>
<accession>A0AA90HDH1</accession>
<evidence type="ECO:0000256" key="4">
    <source>
        <dbReference type="ARBA" id="ARBA00022692"/>
    </source>
</evidence>
<comment type="caution">
    <text evidence="10">The sequence shown here is derived from an EMBL/GenBank/DDBJ whole genome shotgun (WGS) entry which is preliminary data.</text>
</comment>
<dbReference type="Pfam" id="PF05108">
    <property type="entry name" value="T7SS_ESX1_EccB"/>
    <property type="match status" value="1"/>
</dbReference>
<dbReference type="AlphaFoldDB" id="A0AA90HDH1"/>